<feature type="compositionally biased region" description="Low complexity" evidence="1">
    <location>
        <begin position="59"/>
        <end position="77"/>
    </location>
</feature>
<dbReference type="PANTHER" id="PTHR34533:SF1">
    <property type="entry name" value="COILED-COIL DOMAIN-CONTAINING PROTEIN 159"/>
    <property type="match status" value="1"/>
</dbReference>
<feature type="compositionally biased region" description="Polar residues" evidence="1">
    <location>
        <begin position="1"/>
        <end position="13"/>
    </location>
</feature>
<evidence type="ECO:0000256" key="1">
    <source>
        <dbReference type="SAM" id="MobiDB-lite"/>
    </source>
</evidence>
<dbReference type="KEGG" id="pbi:112540059"/>
<reference evidence="3" key="1">
    <citation type="submission" date="2025-08" db="UniProtKB">
        <authorList>
            <consortium name="RefSeq"/>
        </authorList>
    </citation>
    <scope>IDENTIFICATION</scope>
    <source>
        <tissue evidence="3">Liver</tissue>
    </source>
</reference>
<evidence type="ECO:0000313" key="2">
    <source>
        <dbReference type="Proteomes" id="UP000695026"/>
    </source>
</evidence>
<feature type="region of interest" description="Disordered" evidence="1">
    <location>
        <begin position="367"/>
        <end position="413"/>
    </location>
</feature>
<dbReference type="GeneID" id="112540059"/>
<accession>A0A9F5IA59</accession>
<feature type="compositionally biased region" description="Polar residues" evidence="1">
    <location>
        <begin position="390"/>
        <end position="400"/>
    </location>
</feature>
<name>A0A9F5IA59_PYTBI</name>
<feature type="compositionally biased region" description="Basic and acidic residues" evidence="1">
    <location>
        <begin position="369"/>
        <end position="381"/>
    </location>
</feature>
<evidence type="ECO:0000313" key="3">
    <source>
        <dbReference type="RefSeq" id="XP_025019044.1"/>
    </source>
</evidence>
<dbReference type="PANTHER" id="PTHR34533">
    <property type="entry name" value="TRANSMEMBRANE PROTEIN CCDC163"/>
    <property type="match status" value="1"/>
</dbReference>
<feature type="region of interest" description="Disordered" evidence="1">
    <location>
        <begin position="1"/>
        <end position="108"/>
    </location>
</feature>
<keyword evidence="2" id="KW-1185">Reference proteome</keyword>
<dbReference type="AlphaFoldDB" id="A0A9F5IA59"/>
<feature type="compositionally biased region" description="Basic and acidic residues" evidence="1">
    <location>
        <begin position="18"/>
        <end position="29"/>
    </location>
</feature>
<protein>
    <submittedName>
        <fullName evidence="3">Coiled-coil domain-containing protein 159</fullName>
    </submittedName>
</protein>
<dbReference type="Proteomes" id="UP000695026">
    <property type="component" value="Unplaced"/>
</dbReference>
<proteinExistence type="predicted"/>
<organism evidence="2 3">
    <name type="scientific">Python bivittatus</name>
    <name type="common">Burmese python</name>
    <name type="synonym">Python molurus bivittatus</name>
    <dbReference type="NCBI Taxonomy" id="176946"/>
    <lineage>
        <taxon>Eukaryota</taxon>
        <taxon>Metazoa</taxon>
        <taxon>Chordata</taxon>
        <taxon>Craniata</taxon>
        <taxon>Vertebrata</taxon>
        <taxon>Euteleostomi</taxon>
        <taxon>Lepidosauria</taxon>
        <taxon>Squamata</taxon>
        <taxon>Bifurcata</taxon>
        <taxon>Unidentata</taxon>
        <taxon>Episquamata</taxon>
        <taxon>Toxicofera</taxon>
        <taxon>Serpentes</taxon>
        <taxon>Henophidia</taxon>
        <taxon>Pythonidae</taxon>
        <taxon>Python</taxon>
    </lineage>
</organism>
<sequence length="413" mass="46328">MNKQPHVHSSTPANAPEARPERRKGEDRKTHVRSRSPGKSSAKAALPPALPRKEHPRHAAPTAPRFPRRAPTSSASPPRRPRHQLCPRPLQRRGRQAPPSDYTREGVMKGGVATPPLLHIELPPNPLLRFLVWVGLPPAAGGALDDGGEHVGRKGPGGFGYVEAARIPESQLTLKNDLELIRAQLHAQTKAFQALSHSITLLEQESNHQQGRINELEEEVEFAARLSHGEMFDGLIQKKIQELWRSMTTEVEGLQGSMIQKQSSVENLAQDVLESKKFLWEELESVQGELRHIQQKLKDQEVDITRNLVSIKKMQENQMKCTKFLCQLRGKIPEDALEAVDNKAGTEELNEIWSAVNTLRNSIVNNSIRSDKRNSSRMKDRGSRHHRKTNSPGSNFSDSALYQHRRSSSEHSS</sequence>
<dbReference type="CTD" id="126075"/>
<gene>
    <name evidence="3" type="primary">CCDC159</name>
</gene>
<dbReference type="OrthoDB" id="8935875at2759"/>
<dbReference type="InterPro" id="IPR039284">
    <property type="entry name" value="CCDC159/163"/>
</dbReference>
<dbReference type="RefSeq" id="XP_025019044.1">
    <property type="nucleotide sequence ID" value="XM_025163276.1"/>
</dbReference>
<feature type="compositionally biased region" description="Basic residues" evidence="1">
    <location>
        <begin position="79"/>
        <end position="95"/>
    </location>
</feature>
<feature type="compositionally biased region" description="Low complexity" evidence="1">
    <location>
        <begin position="37"/>
        <end position="47"/>
    </location>
</feature>